<proteinExistence type="predicted"/>
<dbReference type="Proteomes" id="UP000224898">
    <property type="component" value="Segment"/>
</dbReference>
<dbReference type="KEGG" id="vg:55601473"/>
<dbReference type="GeneID" id="55601473"/>
<dbReference type="EMBL" id="KX925554">
    <property type="protein sequence ID" value="APC46321.1"/>
    <property type="molecule type" value="Genomic_DNA"/>
</dbReference>
<dbReference type="RefSeq" id="YP_009831784.1">
    <property type="nucleotide sequence ID" value="NC_048650.1"/>
</dbReference>
<evidence type="ECO:0000313" key="2">
    <source>
        <dbReference type="Proteomes" id="UP000224898"/>
    </source>
</evidence>
<protein>
    <submittedName>
        <fullName evidence="1">Uncharacterized protein</fullName>
    </submittedName>
</protein>
<accession>A0A1J0GVV8</accession>
<keyword evidence="2" id="KW-1185">Reference proteome</keyword>
<reference evidence="1 2" key="1">
    <citation type="submission" date="2016-09" db="EMBL/GenBank/DDBJ databases">
        <title>Complete Genome Sequence of Streptomyces 5a phage BRock.</title>
        <authorList>
            <person name="Crossman A."/>
            <person name="Baron S."/>
            <person name="Jamdagni P."/>
            <person name="Khatri P."/>
            <person name="Sharma D."/>
            <person name="Pandey M."/>
            <person name="Goyal S."/>
            <person name="Kumar S."/>
            <person name="Phogat A."/>
            <person name="Chawla G."/>
            <person name="Pasricha M."/>
            <person name="Gupta K."/>
            <person name="Bazzad D."/>
            <person name="Aggarwal V."/>
            <person name="Poughat A."/>
            <person name="Singh K."/>
            <person name="Rana P."/>
            <person name="Gautam R."/>
            <person name="Sharma V."/>
            <person name="Tyagi D."/>
            <person name="Shahi A."/>
            <person name="Jangra N."/>
            <person name="Malik M."/>
            <person name="Sidhu P.K."/>
            <person name="Malik S."/>
            <person name="Ghalyan Y."/>
            <person name="Sharma S.S."/>
            <person name="Malik A."/>
            <person name="Chuttani R."/>
            <person name="Bamal N."/>
            <person name="Bhadula D."/>
            <person name="Batra A."/>
            <person name="Temple L."/>
            <person name="Nehra K."/>
        </authorList>
    </citation>
    <scope>NUCLEOTIDE SEQUENCE [LARGE SCALE GENOMIC DNA]</scope>
</reference>
<name>A0A1J0GVV8_9CAUD</name>
<evidence type="ECO:0000313" key="1">
    <source>
        <dbReference type="EMBL" id="APC46321.1"/>
    </source>
</evidence>
<sequence length="71" mass="8200">MSMNVLALMELLKNFPPDIPVLLSSDEEGNSIRHLSTYSVEEVEDIEQWEVELIYEGDEEGEYEEAVVLWP</sequence>
<organism evidence="1 2">
    <name type="scientific">Streptomyces phage BRock</name>
    <dbReference type="NCBI Taxonomy" id="1913591"/>
    <lineage>
        <taxon>Viruses</taxon>
        <taxon>Duplodnaviria</taxon>
        <taxon>Heunggongvirae</taxon>
        <taxon>Uroviricota</taxon>
        <taxon>Caudoviricetes</taxon>
        <taxon>Borockvirus</taxon>
        <taxon>Borockvirus brock</taxon>
    </lineage>
</organism>